<dbReference type="Proteomes" id="UP001285354">
    <property type="component" value="Unassembled WGS sequence"/>
</dbReference>
<accession>A0AAD9WFT4</accession>
<dbReference type="SMART" id="SM00355">
    <property type="entry name" value="ZnF_C2H2"/>
    <property type="match status" value="3"/>
</dbReference>
<feature type="compositionally biased region" description="Basic and acidic residues" evidence="1">
    <location>
        <begin position="449"/>
        <end position="473"/>
    </location>
</feature>
<feature type="compositionally biased region" description="Basic residues" evidence="1">
    <location>
        <begin position="486"/>
        <end position="495"/>
    </location>
</feature>
<dbReference type="GO" id="GO:0006357">
    <property type="term" value="P:regulation of transcription by RNA polymerase II"/>
    <property type="evidence" value="ECO:0007669"/>
    <property type="project" value="TreeGrafter"/>
</dbReference>
<feature type="domain" description="C2H2-type" evidence="2">
    <location>
        <begin position="372"/>
        <end position="397"/>
    </location>
</feature>
<sequence>MPTVLRPLTHHIYDPDDVGLRAAPDLKPMKLSLVPSLNPEPDVSFPSVRVDLSSDPEDCKGPTHSTRRPSRGDAVLIAHMAGGNYSDVARDAGDKPLVSEVERAKVPGTDVAGSRAEGAEDQGIIGRTKVVAQVNGVDLATMVAMQTLAANALRQAAKGSPDPAHEAAESLRPRIEAGSEPKAGLQSTTVPPKEISVVDGPPSHQPQDRNHDMGAPSPVGGLPPIRHRSPQSSLGNGSGSSQITLPSISELGNFEQRADGAMGDPSYPQSPPGRPQQRFGVVPSQNSPPISPNDVFRGLPSPGRNQLYPPYTSGHRRPSQSKGESPRYQIPAEWSGSSSTEISTDAAGITPASIPIDRMSIDGITNPQIGGYQCIFPGCTAQPFQTQYLLNSHANVHSQNRPHYCSVKGCPRSEGGKGFKRKNEMIRHGLVHDSPGYVCPFCPDREHKYPRPDNLQRHVRVHHGDRDKDDALLRDVLSQRSEGPSRGRRRRGGTS</sequence>
<feature type="domain" description="C2H2-type" evidence="2">
    <location>
        <begin position="403"/>
        <end position="432"/>
    </location>
</feature>
<dbReference type="PANTHER" id="PTHR46179">
    <property type="entry name" value="ZINC FINGER PROTEIN"/>
    <property type="match status" value="1"/>
</dbReference>
<feature type="region of interest" description="Disordered" evidence="1">
    <location>
        <begin position="156"/>
        <end position="245"/>
    </location>
</feature>
<keyword evidence="4" id="KW-1185">Reference proteome</keyword>
<evidence type="ECO:0000313" key="4">
    <source>
        <dbReference type="Proteomes" id="UP001285354"/>
    </source>
</evidence>
<feature type="region of interest" description="Disordered" evidence="1">
    <location>
        <begin position="449"/>
        <end position="495"/>
    </location>
</feature>
<dbReference type="EMBL" id="JAUBYV010000001">
    <property type="protein sequence ID" value="KAK2630137.1"/>
    <property type="molecule type" value="Genomic_DNA"/>
</dbReference>
<dbReference type="Gene3D" id="3.30.160.60">
    <property type="entry name" value="Classic Zinc Finger"/>
    <property type="match status" value="1"/>
</dbReference>
<dbReference type="AlphaFoldDB" id="A0AAD9WFT4"/>
<dbReference type="GO" id="GO:0005634">
    <property type="term" value="C:nucleus"/>
    <property type="evidence" value="ECO:0007669"/>
    <property type="project" value="TreeGrafter"/>
</dbReference>
<dbReference type="InterPro" id="IPR051061">
    <property type="entry name" value="Zinc_finger_trans_reg"/>
</dbReference>
<comment type="caution">
    <text evidence="3">The sequence shown here is derived from an EMBL/GenBank/DDBJ whole genome shotgun (WGS) entry which is preliminary data.</text>
</comment>
<dbReference type="SUPFAM" id="SSF57667">
    <property type="entry name" value="beta-beta-alpha zinc fingers"/>
    <property type="match status" value="1"/>
</dbReference>
<organism evidence="3 4">
    <name type="scientific">Diplocarpon rosae</name>
    <dbReference type="NCBI Taxonomy" id="946125"/>
    <lineage>
        <taxon>Eukaryota</taxon>
        <taxon>Fungi</taxon>
        <taxon>Dikarya</taxon>
        <taxon>Ascomycota</taxon>
        <taxon>Pezizomycotina</taxon>
        <taxon>Leotiomycetes</taxon>
        <taxon>Helotiales</taxon>
        <taxon>Drepanopezizaceae</taxon>
        <taxon>Diplocarpon</taxon>
    </lineage>
</organism>
<feature type="domain" description="C2H2-type" evidence="2">
    <location>
        <begin position="437"/>
        <end position="462"/>
    </location>
</feature>
<evidence type="ECO:0000259" key="2">
    <source>
        <dbReference type="SMART" id="SM00355"/>
    </source>
</evidence>
<gene>
    <name evidence="3" type="ORF">QTJ16_000957</name>
</gene>
<protein>
    <recommendedName>
        <fullName evidence="2">C2H2-type domain-containing protein</fullName>
    </recommendedName>
</protein>
<dbReference type="InterPro" id="IPR013087">
    <property type="entry name" value="Znf_C2H2_type"/>
</dbReference>
<name>A0AAD9WFT4_9HELO</name>
<evidence type="ECO:0000313" key="3">
    <source>
        <dbReference type="EMBL" id="KAK2630137.1"/>
    </source>
</evidence>
<dbReference type="InterPro" id="IPR036236">
    <property type="entry name" value="Znf_C2H2_sf"/>
</dbReference>
<feature type="compositionally biased region" description="Low complexity" evidence="1">
    <location>
        <begin position="230"/>
        <end position="241"/>
    </location>
</feature>
<evidence type="ECO:0000256" key="1">
    <source>
        <dbReference type="SAM" id="MobiDB-lite"/>
    </source>
</evidence>
<reference evidence="3" key="1">
    <citation type="submission" date="2023-06" db="EMBL/GenBank/DDBJ databases">
        <title>Draft genome of Marssonina rosae.</title>
        <authorList>
            <person name="Cheng Q."/>
        </authorList>
    </citation>
    <scope>NUCLEOTIDE SEQUENCE</scope>
    <source>
        <strain evidence="3">R4</strain>
    </source>
</reference>
<feature type="region of interest" description="Disordered" evidence="1">
    <location>
        <begin position="257"/>
        <end position="343"/>
    </location>
</feature>
<feature type="compositionally biased region" description="Basic and acidic residues" evidence="1">
    <location>
        <begin position="163"/>
        <end position="179"/>
    </location>
</feature>
<dbReference type="PANTHER" id="PTHR46179:SF19">
    <property type="entry name" value="C2H2 FINGER DOMAIN TRANSCRIPTION FACTOR (EUROFUNG)-RELATED"/>
    <property type="match status" value="1"/>
</dbReference>
<proteinExistence type="predicted"/>